<proteinExistence type="predicted"/>
<evidence type="ECO:0000313" key="1">
    <source>
        <dbReference type="EMBL" id="KKR51008.1"/>
    </source>
</evidence>
<sequence>MLGVGSNERVERASRGDLSVHFWNKGVLERVQDYNPLLVASDSFEGYFSTPGDYKELSMQTKMGAWFTLPGSPKEVSGKDHVYVVAGDAFGLHPEDLTKYPRLSAVSYAKEDLSMLLLGTSIAAGSLIASKKFERGSFGPMSRRTFFKKVALPAAAAVTALPFVRWGSAFGAGQTSEGWMHETFTKVAEATRHRFSETTWMDGRTALLISKAQTASISTLEDDESASVILGFPHLFNAENLLSSKKARLKAIRNYVNMLVDTLHLADVGVTPEEIKRDSAQYFRPVNILKVSEPAGDLKTIDQLVTAYKRDTCFEVEEALDYNSSDPDDYDF</sequence>
<reference evidence="1 2" key="1">
    <citation type="journal article" date="2015" name="Nature">
        <title>rRNA introns, odd ribosomes, and small enigmatic genomes across a large radiation of phyla.</title>
        <authorList>
            <person name="Brown C.T."/>
            <person name="Hug L.A."/>
            <person name="Thomas B.C."/>
            <person name="Sharon I."/>
            <person name="Castelle C.J."/>
            <person name="Singh A."/>
            <person name="Wilkins M.J."/>
            <person name="Williams K.H."/>
            <person name="Banfield J.F."/>
        </authorList>
    </citation>
    <scope>NUCLEOTIDE SEQUENCE [LARGE SCALE GENOMIC DNA]</scope>
</reference>
<organism evidence="1 2">
    <name type="scientific">Candidatus Curtissbacteria bacterium GW2011_GWA1_40_16</name>
    <dbReference type="NCBI Taxonomy" id="1618405"/>
    <lineage>
        <taxon>Bacteria</taxon>
        <taxon>Candidatus Curtissiibacteriota</taxon>
    </lineage>
</organism>
<name>A0A0G0REY3_9BACT</name>
<gene>
    <name evidence="1" type="ORF">UT84_C0003G0003</name>
</gene>
<dbReference type="EMBL" id="LBYI01000003">
    <property type="protein sequence ID" value="KKR51008.1"/>
    <property type="molecule type" value="Genomic_DNA"/>
</dbReference>
<comment type="caution">
    <text evidence="1">The sequence shown here is derived from an EMBL/GenBank/DDBJ whole genome shotgun (WGS) entry which is preliminary data.</text>
</comment>
<evidence type="ECO:0000313" key="2">
    <source>
        <dbReference type="Proteomes" id="UP000034531"/>
    </source>
</evidence>
<accession>A0A0G0REY3</accession>
<dbReference type="Proteomes" id="UP000034531">
    <property type="component" value="Unassembled WGS sequence"/>
</dbReference>
<protein>
    <submittedName>
        <fullName evidence="1">Uncharacterized protein</fullName>
    </submittedName>
</protein>
<dbReference type="AlphaFoldDB" id="A0A0G0REY3"/>